<evidence type="ECO:0000313" key="3">
    <source>
        <dbReference type="EMBL" id="MBF1446582.1"/>
    </source>
</evidence>
<sequence>MSEHRFHLEKYYLGGKIACPACKRTRCFVRYIDERDIIKFPSDVGRCDHENSCGYHYTPKDFFHDNPDMKPKDWDENYTPAYQPKSIVGKEVTKPTAPSFIPSELVCKSLKSYTINPLYKYLCGVIGKEETTRVFQLYRVGTGKKWGGCAVFWQTDINGNVRAGKLMGYDNSGHRIKEPLNYVTWAHSELSLPNFHLVQCLFGEHLLRNSPTATVAMVESEKTAVFMSHFMPDLLWLATGGKDGCFNPDAVRVLQGRKVILFPDLNAERKWQMKSEMLKPICSQVIISDVIERIATAEQREKSLDIADFYLMQPTKRQILDDMIRRNPAVKLLIEKLDLELCDDNE</sequence>
<organism evidence="3 4">
    <name type="scientific">Prevotella nigrescens</name>
    <dbReference type="NCBI Taxonomy" id="28133"/>
    <lineage>
        <taxon>Bacteria</taxon>
        <taxon>Pseudomonadati</taxon>
        <taxon>Bacteroidota</taxon>
        <taxon>Bacteroidia</taxon>
        <taxon>Bacteroidales</taxon>
        <taxon>Prevotellaceae</taxon>
        <taxon>Prevotella</taxon>
    </lineage>
</organism>
<dbReference type="Pfam" id="PF21957">
    <property type="entry name" value="Zn_ribbon_16"/>
    <property type="match status" value="1"/>
</dbReference>
<evidence type="ECO:0000313" key="4">
    <source>
        <dbReference type="Proteomes" id="UP000787419"/>
    </source>
</evidence>
<dbReference type="Proteomes" id="UP000787419">
    <property type="component" value="Unassembled WGS sequence"/>
</dbReference>
<proteinExistence type="predicted"/>
<feature type="domain" description="Zinc beta-ribbon finger putative" evidence="2">
    <location>
        <begin position="4"/>
        <end position="67"/>
    </location>
</feature>
<comment type="caution">
    <text evidence="3">The sequence shown here is derived from an EMBL/GenBank/DDBJ whole genome shotgun (WGS) entry which is preliminary data.</text>
</comment>
<evidence type="ECO:0000259" key="1">
    <source>
        <dbReference type="Pfam" id="PF19898"/>
    </source>
</evidence>
<dbReference type="InterPro" id="IPR047731">
    <property type="entry name" value="Zinc_ribbon_put"/>
</dbReference>
<dbReference type="AlphaFoldDB" id="A0A9D6AAR4"/>
<name>A0A9D6AAR4_9BACT</name>
<feature type="domain" description="DUF6371" evidence="1">
    <location>
        <begin position="116"/>
        <end position="265"/>
    </location>
</feature>
<protein>
    <submittedName>
        <fullName evidence="3">Uncharacterized protein</fullName>
    </submittedName>
</protein>
<dbReference type="RefSeq" id="WP_278489669.1">
    <property type="nucleotide sequence ID" value="NZ_JABZTM010000033.1"/>
</dbReference>
<dbReference type="Pfam" id="PF19898">
    <property type="entry name" value="DUF6371"/>
    <property type="match status" value="1"/>
</dbReference>
<reference evidence="3" key="1">
    <citation type="submission" date="2020-04" db="EMBL/GenBank/DDBJ databases">
        <title>Deep metagenomics examines the oral microbiome during advanced dental caries in children, revealing novel taxa and co-occurrences with host molecules.</title>
        <authorList>
            <person name="Baker J.L."/>
            <person name="Morton J.T."/>
            <person name="Dinis M."/>
            <person name="Alvarez R."/>
            <person name="Tran N.C."/>
            <person name="Knight R."/>
            <person name="Edlund A."/>
        </authorList>
    </citation>
    <scope>NUCLEOTIDE SEQUENCE</scope>
    <source>
        <strain evidence="3">JCVI_32_bin.50</strain>
    </source>
</reference>
<evidence type="ECO:0000259" key="2">
    <source>
        <dbReference type="Pfam" id="PF21957"/>
    </source>
</evidence>
<dbReference type="EMBL" id="JABZTM010000033">
    <property type="protein sequence ID" value="MBF1446582.1"/>
    <property type="molecule type" value="Genomic_DNA"/>
</dbReference>
<dbReference type="InterPro" id="IPR045951">
    <property type="entry name" value="DUF6371"/>
</dbReference>
<gene>
    <name evidence="3" type="ORF">HXN55_04225</name>
</gene>
<accession>A0A9D6AAR4</accession>
<dbReference type="NCBIfam" id="NF040506">
    <property type="entry name" value="PG0870_Nterm"/>
    <property type="match status" value="1"/>
</dbReference>